<proteinExistence type="inferred from homology"/>
<gene>
    <name evidence="12" type="ORF">T459_11599</name>
</gene>
<evidence type="ECO:0000256" key="7">
    <source>
        <dbReference type="ARBA" id="ARBA00022737"/>
    </source>
</evidence>
<evidence type="ECO:0000256" key="2">
    <source>
        <dbReference type="ARBA" id="ARBA00009592"/>
    </source>
</evidence>
<evidence type="ECO:0000256" key="9">
    <source>
        <dbReference type="ARBA" id="ARBA00023136"/>
    </source>
</evidence>
<keyword evidence="4" id="KW-0433">Leucine-rich repeat</keyword>
<dbReference type="FunFam" id="3.80.10.10:FF:000111">
    <property type="entry name" value="LRR receptor-like serine/threonine-protein kinase ERECTA"/>
    <property type="match status" value="1"/>
</dbReference>
<keyword evidence="7" id="KW-0677">Repeat</keyword>
<keyword evidence="5" id="KW-0812">Transmembrane</keyword>
<evidence type="ECO:0000256" key="11">
    <source>
        <dbReference type="ARBA" id="ARBA00023180"/>
    </source>
</evidence>
<evidence type="ECO:0000313" key="13">
    <source>
        <dbReference type="Proteomes" id="UP000222542"/>
    </source>
</evidence>
<dbReference type="SUPFAM" id="SSF52058">
    <property type="entry name" value="L domain-like"/>
    <property type="match status" value="1"/>
</dbReference>
<keyword evidence="9" id="KW-0472">Membrane</keyword>
<dbReference type="Proteomes" id="UP000222542">
    <property type="component" value="Unassembled WGS sequence"/>
</dbReference>
<dbReference type="Pfam" id="PF00560">
    <property type="entry name" value="LRR_1"/>
    <property type="match status" value="2"/>
</dbReference>
<evidence type="ECO:0000256" key="5">
    <source>
        <dbReference type="ARBA" id="ARBA00022692"/>
    </source>
</evidence>
<dbReference type="STRING" id="4072.A0A2G2ZMD1"/>
<sequence length="201" mass="21986">MLELDNNYFTGQLPTEVNANNLTKLVLSNNWITGTIPPSIGSLNDMNRLSGEIPEEMANLKKLLTIDLSGNNLTGEIPSSMALCSELTLVDLSRNQLVGEVPKEITKLKSLNELNLSRKQLNGAIPREIGGINSLTVLDLSYNDLSGRRPTNGQSKFFSGRSFEGNPKLCFPRATFYPSASNSPQKTATKFVLGSLQLPSW</sequence>
<evidence type="ECO:0000256" key="1">
    <source>
        <dbReference type="ARBA" id="ARBA00004251"/>
    </source>
</evidence>
<dbReference type="SMR" id="A0A2G2ZMD1"/>
<dbReference type="AlphaFoldDB" id="A0A2G2ZMD1"/>
<evidence type="ECO:0000256" key="3">
    <source>
        <dbReference type="ARBA" id="ARBA00022475"/>
    </source>
</evidence>
<dbReference type="GO" id="GO:0005886">
    <property type="term" value="C:plasma membrane"/>
    <property type="evidence" value="ECO:0007669"/>
    <property type="project" value="UniProtKB-SubCell"/>
</dbReference>
<dbReference type="EMBL" id="AYRZ02000004">
    <property type="protein sequence ID" value="PHT83156.1"/>
    <property type="molecule type" value="Genomic_DNA"/>
</dbReference>
<keyword evidence="6" id="KW-0732">Signal</keyword>
<dbReference type="OMA" id="CFPRATF"/>
<keyword evidence="13" id="KW-1185">Reference proteome</keyword>
<dbReference type="PANTHER" id="PTHR48052">
    <property type="entry name" value="UNNAMED PRODUCT"/>
    <property type="match status" value="1"/>
</dbReference>
<dbReference type="Pfam" id="PF13855">
    <property type="entry name" value="LRR_8"/>
    <property type="match status" value="1"/>
</dbReference>
<dbReference type="InterPro" id="IPR032675">
    <property type="entry name" value="LRR_dom_sf"/>
</dbReference>
<evidence type="ECO:0000256" key="8">
    <source>
        <dbReference type="ARBA" id="ARBA00022989"/>
    </source>
</evidence>
<evidence type="ECO:0000313" key="12">
    <source>
        <dbReference type="EMBL" id="PHT83156.1"/>
    </source>
</evidence>
<keyword evidence="10" id="KW-0675">Receptor</keyword>
<evidence type="ECO:0000256" key="4">
    <source>
        <dbReference type="ARBA" id="ARBA00022614"/>
    </source>
</evidence>
<comment type="caution">
    <text evidence="12">The sequence shown here is derived from an EMBL/GenBank/DDBJ whole genome shotgun (WGS) entry which is preliminary data.</text>
</comment>
<organism evidence="12 13">
    <name type="scientific">Capsicum annuum</name>
    <name type="common">Capsicum pepper</name>
    <dbReference type="NCBI Taxonomy" id="4072"/>
    <lineage>
        <taxon>Eukaryota</taxon>
        <taxon>Viridiplantae</taxon>
        <taxon>Streptophyta</taxon>
        <taxon>Embryophyta</taxon>
        <taxon>Tracheophyta</taxon>
        <taxon>Spermatophyta</taxon>
        <taxon>Magnoliopsida</taxon>
        <taxon>eudicotyledons</taxon>
        <taxon>Gunneridae</taxon>
        <taxon>Pentapetalae</taxon>
        <taxon>asterids</taxon>
        <taxon>lamiids</taxon>
        <taxon>Solanales</taxon>
        <taxon>Solanaceae</taxon>
        <taxon>Solanoideae</taxon>
        <taxon>Capsiceae</taxon>
        <taxon>Capsicum</taxon>
    </lineage>
</organism>
<dbReference type="Gramene" id="PHT83156">
    <property type="protein sequence ID" value="PHT83156"/>
    <property type="gene ID" value="T459_11599"/>
</dbReference>
<reference evidence="12 13" key="2">
    <citation type="journal article" date="2017" name="Genome Biol.">
        <title>New reference genome sequences of hot pepper reveal the massive evolution of plant disease-resistance genes by retroduplication.</title>
        <authorList>
            <person name="Kim S."/>
            <person name="Park J."/>
            <person name="Yeom S.I."/>
            <person name="Kim Y.M."/>
            <person name="Seo E."/>
            <person name="Kim K.T."/>
            <person name="Kim M.S."/>
            <person name="Lee J.M."/>
            <person name="Cheong K."/>
            <person name="Shin H.S."/>
            <person name="Kim S.B."/>
            <person name="Han K."/>
            <person name="Lee J."/>
            <person name="Park M."/>
            <person name="Lee H.A."/>
            <person name="Lee H.Y."/>
            <person name="Lee Y."/>
            <person name="Oh S."/>
            <person name="Lee J.H."/>
            <person name="Choi E."/>
            <person name="Choi E."/>
            <person name="Lee S.E."/>
            <person name="Jeon J."/>
            <person name="Kim H."/>
            <person name="Choi G."/>
            <person name="Song H."/>
            <person name="Lee J."/>
            <person name="Lee S.C."/>
            <person name="Kwon J.K."/>
            <person name="Lee H.Y."/>
            <person name="Koo N."/>
            <person name="Hong Y."/>
            <person name="Kim R.W."/>
            <person name="Kang W.H."/>
            <person name="Huh J.H."/>
            <person name="Kang B.C."/>
            <person name="Yang T.J."/>
            <person name="Lee Y.H."/>
            <person name="Bennetzen J.L."/>
            <person name="Choi D."/>
        </authorList>
    </citation>
    <scope>NUCLEOTIDE SEQUENCE [LARGE SCALE GENOMIC DNA]</scope>
    <source>
        <strain evidence="13">cv. CM334</strain>
    </source>
</reference>
<reference evidence="12 13" key="1">
    <citation type="journal article" date="2014" name="Nat. Genet.">
        <title>Genome sequence of the hot pepper provides insights into the evolution of pungency in Capsicum species.</title>
        <authorList>
            <person name="Kim S."/>
            <person name="Park M."/>
            <person name="Yeom S.I."/>
            <person name="Kim Y.M."/>
            <person name="Lee J.M."/>
            <person name="Lee H.A."/>
            <person name="Seo E."/>
            <person name="Choi J."/>
            <person name="Cheong K."/>
            <person name="Kim K.T."/>
            <person name="Jung K."/>
            <person name="Lee G.W."/>
            <person name="Oh S.K."/>
            <person name="Bae C."/>
            <person name="Kim S.B."/>
            <person name="Lee H.Y."/>
            <person name="Kim S.Y."/>
            <person name="Kim M.S."/>
            <person name="Kang B.C."/>
            <person name="Jo Y.D."/>
            <person name="Yang H.B."/>
            <person name="Jeong H.J."/>
            <person name="Kang W.H."/>
            <person name="Kwon J.K."/>
            <person name="Shin C."/>
            <person name="Lim J.Y."/>
            <person name="Park J.H."/>
            <person name="Huh J.H."/>
            <person name="Kim J.S."/>
            <person name="Kim B.D."/>
            <person name="Cohen O."/>
            <person name="Paran I."/>
            <person name="Suh M.C."/>
            <person name="Lee S.B."/>
            <person name="Kim Y.K."/>
            <person name="Shin Y."/>
            <person name="Noh S.J."/>
            <person name="Park J."/>
            <person name="Seo Y.S."/>
            <person name="Kwon S.Y."/>
            <person name="Kim H.A."/>
            <person name="Park J.M."/>
            <person name="Kim H.J."/>
            <person name="Choi S.B."/>
            <person name="Bosland P.W."/>
            <person name="Reeves G."/>
            <person name="Jo S.H."/>
            <person name="Lee B.W."/>
            <person name="Cho H.T."/>
            <person name="Choi H.S."/>
            <person name="Lee M.S."/>
            <person name="Yu Y."/>
            <person name="Do Choi Y."/>
            <person name="Park B.S."/>
            <person name="van Deynze A."/>
            <person name="Ashrafi H."/>
            <person name="Hill T."/>
            <person name="Kim W.T."/>
            <person name="Pai H.S."/>
            <person name="Ahn H.K."/>
            <person name="Yeam I."/>
            <person name="Giovannoni J.J."/>
            <person name="Rose J.K."/>
            <person name="Sorensen I."/>
            <person name="Lee S.J."/>
            <person name="Kim R.W."/>
            <person name="Choi I.Y."/>
            <person name="Choi B.S."/>
            <person name="Lim J.S."/>
            <person name="Lee Y.H."/>
            <person name="Choi D."/>
        </authorList>
    </citation>
    <scope>NUCLEOTIDE SEQUENCE [LARGE SCALE GENOMIC DNA]</scope>
    <source>
        <strain evidence="13">cv. CM334</strain>
    </source>
</reference>
<keyword evidence="8" id="KW-1133">Transmembrane helix</keyword>
<keyword evidence="3" id="KW-1003">Cell membrane</keyword>
<accession>A0A2G2ZMD1</accession>
<keyword evidence="11" id="KW-0325">Glycoprotein</keyword>
<name>A0A2G2ZMD1_CAPAN</name>
<dbReference type="InterPro" id="IPR001611">
    <property type="entry name" value="Leu-rich_rpt"/>
</dbReference>
<evidence type="ECO:0000256" key="6">
    <source>
        <dbReference type="ARBA" id="ARBA00022729"/>
    </source>
</evidence>
<dbReference type="PRINTS" id="PR00019">
    <property type="entry name" value="LEURICHRPT"/>
</dbReference>
<comment type="subcellular location">
    <subcellularLocation>
        <location evidence="1">Cell membrane</location>
        <topology evidence="1">Single-pass type I membrane protein</topology>
    </subcellularLocation>
</comment>
<dbReference type="Gene3D" id="3.80.10.10">
    <property type="entry name" value="Ribonuclease Inhibitor"/>
    <property type="match status" value="1"/>
</dbReference>
<protein>
    <submittedName>
        <fullName evidence="12">Uncharacterized protein</fullName>
    </submittedName>
</protein>
<dbReference type="PANTHER" id="PTHR48052:SF22">
    <property type="entry name" value="RECEPTOR PROTEIN KINASE CLAVATA1"/>
    <property type="match status" value="1"/>
</dbReference>
<evidence type="ECO:0000256" key="10">
    <source>
        <dbReference type="ARBA" id="ARBA00023170"/>
    </source>
</evidence>
<comment type="similarity">
    <text evidence="2">Belongs to the RLP family.</text>
</comment>